<dbReference type="AlphaFoldDB" id="A0A238JSC3"/>
<dbReference type="Proteomes" id="UP000202922">
    <property type="component" value="Unassembled WGS sequence"/>
</dbReference>
<reference evidence="2" key="1">
    <citation type="submission" date="2017-05" db="EMBL/GenBank/DDBJ databases">
        <authorList>
            <person name="Rodrigo-Torres L."/>
            <person name="Arahal R. D."/>
            <person name="Lucena T."/>
        </authorList>
    </citation>
    <scope>NUCLEOTIDE SEQUENCE [LARGE SCALE GENOMIC DNA]</scope>
    <source>
        <strain evidence="2">CECT 8621</strain>
    </source>
</reference>
<sequence length="189" mass="20757">MNMLGHNNGPTMAGGTAWRTHCWTKARQSLLPTLPLEIVRQRVRRANEIGLDYKTYATVRATTGRDIVAFLFSSNALDLRKPSDVVPDDRAAKLKAIQGCGRLLAAHQPLDPATVAEQLAAMGIVFHHSVAAPTFTESWSQIKTRMDAALAHRKLPGAGVLMVGDTEWERDWSVAGRMAGYLSAQRYFG</sequence>
<evidence type="ECO:0000313" key="1">
    <source>
        <dbReference type="EMBL" id="SMX33475.1"/>
    </source>
</evidence>
<protein>
    <submittedName>
        <fullName evidence="1">Uncharacterized protein</fullName>
    </submittedName>
</protein>
<dbReference type="RefSeq" id="WP_093966200.1">
    <property type="nucleotide sequence ID" value="NZ_FXYE01000001.1"/>
</dbReference>
<dbReference type="OrthoDB" id="7644647at2"/>
<dbReference type="EMBL" id="FXYE01000001">
    <property type="protein sequence ID" value="SMX33475.1"/>
    <property type="molecule type" value="Genomic_DNA"/>
</dbReference>
<evidence type="ECO:0000313" key="2">
    <source>
        <dbReference type="Proteomes" id="UP000202922"/>
    </source>
</evidence>
<proteinExistence type="predicted"/>
<organism evidence="1 2">
    <name type="scientific">Actibacterium lipolyticum</name>
    <dbReference type="NCBI Taxonomy" id="1524263"/>
    <lineage>
        <taxon>Bacteria</taxon>
        <taxon>Pseudomonadati</taxon>
        <taxon>Pseudomonadota</taxon>
        <taxon>Alphaproteobacteria</taxon>
        <taxon>Rhodobacterales</taxon>
        <taxon>Roseobacteraceae</taxon>
        <taxon>Actibacterium</taxon>
    </lineage>
</organism>
<accession>A0A238JSC3</accession>
<name>A0A238JSC3_9RHOB</name>
<gene>
    <name evidence="1" type="ORF">COL8621_01031</name>
</gene>
<keyword evidence="2" id="KW-1185">Reference proteome</keyword>